<sequence>MGLALDEPDKNDKVVIINEIKVAIDTDIEPYTDGLTLDFDQETNGLVLLENENSCC</sequence>
<evidence type="ECO:0000313" key="2">
    <source>
        <dbReference type="Proteomes" id="UP000199087"/>
    </source>
</evidence>
<dbReference type="RefSeq" id="WP_176699595.1">
    <property type="nucleotide sequence ID" value="NZ_CVRB01000001.1"/>
</dbReference>
<protein>
    <submittedName>
        <fullName evidence="1">Uncharacterized protein</fullName>
    </submittedName>
</protein>
<dbReference type="SUPFAM" id="SSF89360">
    <property type="entry name" value="HesB-like domain"/>
    <property type="match status" value="1"/>
</dbReference>
<evidence type="ECO:0000313" key="1">
    <source>
        <dbReference type="EMBL" id="CRK81135.1"/>
    </source>
</evidence>
<dbReference type="STRING" id="1499688.BN000_01034"/>
<dbReference type="Gene3D" id="2.60.300.12">
    <property type="entry name" value="HesB-like domain"/>
    <property type="match status" value="1"/>
</dbReference>
<accession>A0A0U1NT46</accession>
<gene>
    <name evidence="1" type="ORF">BN000_01034</name>
</gene>
<dbReference type="EMBL" id="CVRB01000001">
    <property type="protein sequence ID" value="CRK81135.1"/>
    <property type="molecule type" value="Genomic_DNA"/>
</dbReference>
<dbReference type="InterPro" id="IPR035903">
    <property type="entry name" value="HesB-like_dom_sf"/>
</dbReference>
<keyword evidence="2" id="KW-1185">Reference proteome</keyword>
<dbReference type="AlphaFoldDB" id="A0A0U1NT46"/>
<reference evidence="2" key="1">
    <citation type="submission" date="2015-05" db="EMBL/GenBank/DDBJ databases">
        <authorList>
            <person name="Urmite Genomes"/>
        </authorList>
    </citation>
    <scope>NUCLEOTIDE SEQUENCE [LARGE SCALE GENOMIC DNA]</scope>
    <source>
        <strain evidence="2">LF1</strain>
    </source>
</reference>
<organism evidence="1 2">
    <name type="scientific">Neobacillus massiliamazoniensis</name>
    <dbReference type="NCBI Taxonomy" id="1499688"/>
    <lineage>
        <taxon>Bacteria</taxon>
        <taxon>Bacillati</taxon>
        <taxon>Bacillota</taxon>
        <taxon>Bacilli</taxon>
        <taxon>Bacillales</taxon>
        <taxon>Bacillaceae</taxon>
        <taxon>Neobacillus</taxon>
    </lineage>
</organism>
<name>A0A0U1NT46_9BACI</name>
<dbReference type="Proteomes" id="UP000199087">
    <property type="component" value="Unassembled WGS sequence"/>
</dbReference>
<proteinExistence type="predicted"/>